<dbReference type="PANTHER" id="PTHR12143:SF43">
    <property type="entry name" value="PUTATIVE-RELATED"/>
    <property type="match status" value="1"/>
</dbReference>
<dbReference type="Gene3D" id="1.20.1050.60">
    <property type="entry name" value="alpha-1,2-mannosidase"/>
    <property type="match status" value="1"/>
</dbReference>
<dbReference type="GO" id="GO:0005829">
    <property type="term" value="C:cytosol"/>
    <property type="evidence" value="ECO:0007669"/>
    <property type="project" value="TreeGrafter"/>
</dbReference>
<dbReference type="Gene3D" id="2.70.98.10">
    <property type="match status" value="1"/>
</dbReference>
<protein>
    <submittedName>
        <fullName evidence="3">Glycoside hydrolase family 92</fullName>
    </submittedName>
</protein>
<gene>
    <name evidence="3" type="ORF">PNOK_0840900</name>
</gene>
<dbReference type="Pfam" id="PF07971">
    <property type="entry name" value="Glyco_hydro_92"/>
    <property type="match status" value="1"/>
</dbReference>
<evidence type="ECO:0000259" key="1">
    <source>
        <dbReference type="Pfam" id="PF07971"/>
    </source>
</evidence>
<evidence type="ECO:0000313" key="4">
    <source>
        <dbReference type="Proteomes" id="UP000217199"/>
    </source>
</evidence>
<keyword evidence="4" id="KW-1185">Reference proteome</keyword>
<keyword evidence="3" id="KW-0378">Hydrolase</keyword>
<dbReference type="Gene3D" id="3.30.2080.10">
    <property type="entry name" value="GH92 mannosidase domain"/>
    <property type="match status" value="1"/>
</dbReference>
<dbReference type="STRING" id="2282107.A0A286U7I8"/>
<dbReference type="InterPro" id="IPR041371">
    <property type="entry name" value="GH92_N"/>
</dbReference>
<dbReference type="InterPro" id="IPR008928">
    <property type="entry name" value="6-hairpin_glycosidase_sf"/>
</dbReference>
<reference evidence="3 4" key="1">
    <citation type="journal article" date="2017" name="Mol. Ecol.">
        <title>Comparative and population genomic landscape of Phellinus noxius: A hypervariable fungus causing root rot in trees.</title>
        <authorList>
            <person name="Chung C.L."/>
            <person name="Lee T.J."/>
            <person name="Akiba M."/>
            <person name="Lee H.H."/>
            <person name="Kuo T.H."/>
            <person name="Liu D."/>
            <person name="Ke H.M."/>
            <person name="Yokoi T."/>
            <person name="Roa M.B."/>
            <person name="Lu M.J."/>
            <person name="Chang Y.Y."/>
            <person name="Ann P.J."/>
            <person name="Tsai J.N."/>
            <person name="Chen C.Y."/>
            <person name="Tzean S.S."/>
            <person name="Ota Y."/>
            <person name="Hattori T."/>
            <person name="Sahashi N."/>
            <person name="Liou R.F."/>
            <person name="Kikuchi T."/>
            <person name="Tsai I.J."/>
        </authorList>
    </citation>
    <scope>NUCLEOTIDE SEQUENCE [LARGE SCALE GENOMIC DNA]</scope>
    <source>
        <strain evidence="3 4">FFPRI411160</strain>
    </source>
</reference>
<accession>A0A286U7I8</accession>
<sequence length="791" mass="87955">MNSLKILIDVHRDLCQHIKRRMQLLQWQPYAYLASVWASLGSSPSSIFDVVDLVNPLIGNGGDTPNGSGGMIPSIAPPFGMTRWVAQTRQNYVSVTPYNHTDHVIYGFQATHQPAIWMGESGTVIISPGTGELKTSFEDRGLEFAKENESISVSQYSVYLKDGEDGFIKSEMTATSRVGHLRFTFTPSSSPYVYLEVTRASVLGSDNPQNLTYPLGAVQIDSSTREVYGFNPERQDSIIAPISTPAPSFAGYFVARFDQSFDVFGTVQNGSLFENNSKRNGSLLGAYVRFSSNISSVSLRVGVSFISIEQARRNIDQEIPDGQNVEETATKTHTAWKDKLDLIKVEGNAVTRENLTTFYTAFYHTLQYPYEQDEDGRYYSGYDDTVHEGASYTGYSIWDTFRAEWAWELLFVPERIPGMVTSMLQDYKEGGWLPMWKNIIETNIMIGTHADVLIAEAVLKGFGGQFDTALAYEAVIKDATIPPDGDSYIEYADRQENVDYEVRAGLSSLYASKGWVADDVHSESASRTLDYAYDDHAVSKLASYLNHTSDAKFFGARSISAYKSIFNPETGFMEARNASGAWAGQNRGWTEGDMWAYTFDVPHDIEGLAQLIGGNTSFIRFLDRHFDGGHNDHTNEPSHHIPYLYSLVGAASKTQERVRQIARDDYNHTVDGLSGNEDCGQMSAWYLFSALGFYPVDPVSGEYVVGAPFFDKVTLKIPGSVRPLVISAPGAPTKKYVKSLKVNGVPIDGTRPVITHKQLLEGGNIDFEMSANPERWASENLHDGKEKREEL</sequence>
<evidence type="ECO:0000259" key="2">
    <source>
        <dbReference type="Pfam" id="PF17678"/>
    </source>
</evidence>
<comment type="caution">
    <text evidence="3">The sequence shown here is derived from an EMBL/GenBank/DDBJ whole genome shotgun (WGS) entry which is preliminary data.</text>
</comment>
<dbReference type="GO" id="GO:0006516">
    <property type="term" value="P:glycoprotein catabolic process"/>
    <property type="evidence" value="ECO:0007669"/>
    <property type="project" value="TreeGrafter"/>
</dbReference>
<feature type="domain" description="Glycosyl hydrolase family 92" evidence="1">
    <location>
        <begin position="310"/>
        <end position="770"/>
    </location>
</feature>
<dbReference type="EMBL" id="NBII01000009">
    <property type="protein sequence ID" value="PAV15551.1"/>
    <property type="molecule type" value="Genomic_DNA"/>
</dbReference>
<dbReference type="GO" id="GO:0005634">
    <property type="term" value="C:nucleus"/>
    <property type="evidence" value="ECO:0007669"/>
    <property type="project" value="TreeGrafter"/>
</dbReference>
<dbReference type="GO" id="GO:0005975">
    <property type="term" value="P:carbohydrate metabolic process"/>
    <property type="evidence" value="ECO:0007669"/>
    <property type="project" value="InterPro"/>
</dbReference>
<dbReference type="Pfam" id="PF17678">
    <property type="entry name" value="Glyco_hydro_92N"/>
    <property type="match status" value="1"/>
</dbReference>
<dbReference type="InterPro" id="IPR014718">
    <property type="entry name" value="GH-type_carb-bd"/>
</dbReference>
<dbReference type="NCBIfam" id="TIGR01180">
    <property type="entry name" value="aman2_put"/>
    <property type="match status" value="1"/>
</dbReference>
<dbReference type="InterPro" id="IPR012939">
    <property type="entry name" value="Glyco_hydro_92"/>
</dbReference>
<dbReference type="OrthoDB" id="449263at2759"/>
<dbReference type="SUPFAM" id="SSF48208">
    <property type="entry name" value="Six-hairpin glycosidases"/>
    <property type="match status" value="1"/>
</dbReference>
<dbReference type="FunFam" id="3.30.2080.10:FF:000001">
    <property type="entry name" value="Alpha-1,2-mannosidase subfamily"/>
    <property type="match status" value="1"/>
</dbReference>
<dbReference type="InParanoid" id="A0A286U7I8"/>
<organism evidence="3 4">
    <name type="scientific">Pyrrhoderma noxium</name>
    <dbReference type="NCBI Taxonomy" id="2282107"/>
    <lineage>
        <taxon>Eukaryota</taxon>
        <taxon>Fungi</taxon>
        <taxon>Dikarya</taxon>
        <taxon>Basidiomycota</taxon>
        <taxon>Agaricomycotina</taxon>
        <taxon>Agaricomycetes</taxon>
        <taxon>Hymenochaetales</taxon>
        <taxon>Hymenochaetaceae</taxon>
        <taxon>Pyrrhoderma</taxon>
    </lineage>
</organism>
<dbReference type="InterPro" id="IPR050883">
    <property type="entry name" value="PNGase"/>
</dbReference>
<evidence type="ECO:0000313" key="3">
    <source>
        <dbReference type="EMBL" id="PAV15551.1"/>
    </source>
</evidence>
<dbReference type="AlphaFoldDB" id="A0A286U7I8"/>
<dbReference type="FunFam" id="1.20.1050.60:FF:000001">
    <property type="entry name" value="Putative alpha-1,2-mannosidase"/>
    <property type="match status" value="1"/>
</dbReference>
<feature type="domain" description="Glycosyl hydrolase family 92 N-terminal" evidence="2">
    <location>
        <begin position="53"/>
        <end position="304"/>
    </location>
</feature>
<proteinExistence type="predicted"/>
<dbReference type="Proteomes" id="UP000217199">
    <property type="component" value="Unassembled WGS sequence"/>
</dbReference>
<dbReference type="PANTHER" id="PTHR12143">
    <property type="entry name" value="PEPTIDE N-GLYCANASE PNGASE -RELATED"/>
    <property type="match status" value="1"/>
</dbReference>
<dbReference type="InterPro" id="IPR005887">
    <property type="entry name" value="GH92_a_mannosidase_put"/>
</dbReference>
<dbReference type="GO" id="GO:0030246">
    <property type="term" value="F:carbohydrate binding"/>
    <property type="evidence" value="ECO:0007669"/>
    <property type="project" value="InterPro"/>
</dbReference>
<dbReference type="Gene3D" id="1.20.1610.10">
    <property type="entry name" value="alpha-1,2-mannosidases domains"/>
    <property type="match status" value="1"/>
</dbReference>
<name>A0A286U7I8_9AGAM</name>
<dbReference type="GO" id="GO:0000224">
    <property type="term" value="F:peptide-N4-(N-acetyl-beta-glucosaminyl)asparagine amidase activity"/>
    <property type="evidence" value="ECO:0007669"/>
    <property type="project" value="TreeGrafter"/>
</dbReference>